<dbReference type="PANTHER" id="PTHR38926">
    <property type="entry name" value="F-BOX DOMAIN CONTAINING PROTEIN, EXPRESSED"/>
    <property type="match status" value="1"/>
</dbReference>
<proteinExistence type="predicted"/>
<dbReference type="InterPro" id="IPR032675">
    <property type="entry name" value="LRR_dom_sf"/>
</dbReference>
<evidence type="ECO:0000313" key="2">
    <source>
        <dbReference type="EMBL" id="ONK71370.1"/>
    </source>
</evidence>
<keyword evidence="3" id="KW-1185">Reference proteome</keyword>
<accession>A0A5P1F4H8</accession>
<feature type="domain" description="F-box" evidence="1">
    <location>
        <begin position="38"/>
        <end position="84"/>
    </location>
</feature>
<evidence type="ECO:0000259" key="1">
    <source>
        <dbReference type="PROSITE" id="PS50181"/>
    </source>
</evidence>
<dbReference type="InterPro" id="IPR001810">
    <property type="entry name" value="F-box_dom"/>
</dbReference>
<evidence type="ECO:0000313" key="3">
    <source>
        <dbReference type="Proteomes" id="UP000243459"/>
    </source>
</evidence>
<dbReference type="PANTHER" id="PTHR38926:SF13">
    <property type="entry name" value="F-BOX DOMAIN CONTAINING PROTEIN, EXPRESSED"/>
    <property type="match status" value="1"/>
</dbReference>
<gene>
    <name evidence="2" type="ORF">A4U43_C04F7850</name>
</gene>
<organism evidence="2 3">
    <name type="scientific">Asparagus officinalis</name>
    <name type="common">Garden asparagus</name>
    <dbReference type="NCBI Taxonomy" id="4686"/>
    <lineage>
        <taxon>Eukaryota</taxon>
        <taxon>Viridiplantae</taxon>
        <taxon>Streptophyta</taxon>
        <taxon>Embryophyta</taxon>
        <taxon>Tracheophyta</taxon>
        <taxon>Spermatophyta</taxon>
        <taxon>Magnoliopsida</taxon>
        <taxon>Liliopsida</taxon>
        <taxon>Asparagales</taxon>
        <taxon>Asparagaceae</taxon>
        <taxon>Asparagoideae</taxon>
        <taxon>Asparagus</taxon>
    </lineage>
</organism>
<sequence length="353" mass="40804">MSPGFVPIYGAEVKFEVSCEASQHVVHGGRMSEIKSVVKRWEDMETDVLVKIFKELNMIELAPVSQVCRLWRSACSDPLLWNTLDLGLLKSNFIQTRASPYIWVDERSDRRLSKLLKLAMALSHGNITCLIFHFNLYMKDDHLSCIAGSCPHLKRLVMPAWNRITKNGICHAIRRWKELESLTMPSIAHPPYIMEEISRNCKNFSSLKIMGTFDVQFASTIASYLPNLKTLSLRCSIITKEALLFVLDCMDHLEVLNISHCLLLENLTTAGRKQIVKELDQTILKKSLRLNEFYHCMSSSCVTCQRMIRDEGLMRWYRYEEWFWRQDEVGSLAMGEDYGRLFDEGCLNLGFRN</sequence>
<dbReference type="AlphaFoldDB" id="A0A5P1F4H8"/>
<dbReference type="SMART" id="SM00256">
    <property type="entry name" value="FBOX"/>
    <property type="match status" value="1"/>
</dbReference>
<dbReference type="Gramene" id="ONK71370">
    <property type="protein sequence ID" value="ONK71370"/>
    <property type="gene ID" value="A4U43_C04F7850"/>
</dbReference>
<reference evidence="3" key="1">
    <citation type="journal article" date="2017" name="Nat. Commun.">
        <title>The asparagus genome sheds light on the origin and evolution of a young Y chromosome.</title>
        <authorList>
            <person name="Harkess A."/>
            <person name="Zhou J."/>
            <person name="Xu C."/>
            <person name="Bowers J.E."/>
            <person name="Van der Hulst R."/>
            <person name="Ayyampalayam S."/>
            <person name="Mercati F."/>
            <person name="Riccardi P."/>
            <person name="McKain M.R."/>
            <person name="Kakrana A."/>
            <person name="Tang H."/>
            <person name="Ray J."/>
            <person name="Groenendijk J."/>
            <person name="Arikit S."/>
            <person name="Mathioni S.M."/>
            <person name="Nakano M."/>
            <person name="Shan H."/>
            <person name="Telgmann-Rauber A."/>
            <person name="Kanno A."/>
            <person name="Yue Z."/>
            <person name="Chen H."/>
            <person name="Li W."/>
            <person name="Chen Y."/>
            <person name="Xu X."/>
            <person name="Zhang Y."/>
            <person name="Luo S."/>
            <person name="Chen H."/>
            <person name="Gao J."/>
            <person name="Mao Z."/>
            <person name="Pires J.C."/>
            <person name="Luo M."/>
            <person name="Kudrna D."/>
            <person name="Wing R.A."/>
            <person name="Meyers B.C."/>
            <person name="Yi K."/>
            <person name="Kong H."/>
            <person name="Lavrijsen P."/>
            <person name="Sunseri F."/>
            <person name="Falavigna A."/>
            <person name="Ye Y."/>
            <person name="Leebens-Mack J.H."/>
            <person name="Chen G."/>
        </authorList>
    </citation>
    <scope>NUCLEOTIDE SEQUENCE [LARGE SCALE GENOMIC DNA]</scope>
    <source>
        <strain evidence="3">cv. DH0086</strain>
    </source>
</reference>
<dbReference type="EMBL" id="CM007384">
    <property type="protein sequence ID" value="ONK71370.1"/>
    <property type="molecule type" value="Genomic_DNA"/>
</dbReference>
<dbReference type="PROSITE" id="PS50181">
    <property type="entry name" value="FBOX"/>
    <property type="match status" value="1"/>
</dbReference>
<dbReference type="InterPro" id="IPR036047">
    <property type="entry name" value="F-box-like_dom_sf"/>
</dbReference>
<dbReference type="SUPFAM" id="SSF81383">
    <property type="entry name" value="F-box domain"/>
    <property type="match status" value="1"/>
</dbReference>
<name>A0A5P1F4H8_ASPOF</name>
<dbReference type="OMA" id="AWRMACC"/>
<protein>
    <recommendedName>
        <fullName evidence="1">F-box domain-containing protein</fullName>
    </recommendedName>
</protein>
<dbReference type="Proteomes" id="UP000243459">
    <property type="component" value="Chromosome 4"/>
</dbReference>
<dbReference type="Pfam" id="PF12937">
    <property type="entry name" value="F-box-like"/>
    <property type="match status" value="1"/>
</dbReference>
<dbReference type="Gene3D" id="1.20.1280.50">
    <property type="match status" value="1"/>
</dbReference>
<dbReference type="Gene3D" id="3.80.10.10">
    <property type="entry name" value="Ribonuclease Inhibitor"/>
    <property type="match status" value="1"/>
</dbReference>
<dbReference type="SUPFAM" id="SSF52047">
    <property type="entry name" value="RNI-like"/>
    <property type="match status" value="1"/>
</dbReference>